<dbReference type="STRING" id="285676.GA0070561_3979"/>
<feature type="transmembrane region" description="Helical" evidence="1">
    <location>
        <begin position="436"/>
        <end position="457"/>
    </location>
</feature>
<protein>
    <submittedName>
        <fullName evidence="3">CubicO group peptidase, beta-lactamase class C family</fullName>
    </submittedName>
</protein>
<keyword evidence="1" id="KW-1133">Transmembrane helix</keyword>
<evidence type="ECO:0000256" key="1">
    <source>
        <dbReference type="SAM" id="Phobius"/>
    </source>
</evidence>
<dbReference type="PANTHER" id="PTHR46825">
    <property type="entry name" value="D-ALANYL-D-ALANINE-CARBOXYPEPTIDASE/ENDOPEPTIDASE AMPH"/>
    <property type="match status" value="1"/>
</dbReference>
<dbReference type="Proteomes" id="UP000198864">
    <property type="component" value="Unassembled WGS sequence"/>
</dbReference>
<dbReference type="PANTHER" id="PTHR46825:SF8">
    <property type="entry name" value="BETA-LACTAMASE-RELATED"/>
    <property type="match status" value="1"/>
</dbReference>
<gene>
    <name evidence="3" type="ORF">GA0070561_3979</name>
</gene>
<organism evidence="3 4">
    <name type="scientific">Micromonospora saelicesensis</name>
    <dbReference type="NCBI Taxonomy" id="285676"/>
    <lineage>
        <taxon>Bacteria</taxon>
        <taxon>Bacillati</taxon>
        <taxon>Actinomycetota</taxon>
        <taxon>Actinomycetes</taxon>
        <taxon>Micromonosporales</taxon>
        <taxon>Micromonosporaceae</taxon>
        <taxon>Micromonospora</taxon>
    </lineage>
</organism>
<dbReference type="RefSeq" id="WP_091402028.1">
    <property type="nucleotide sequence ID" value="NZ_FMCR01000003.1"/>
</dbReference>
<dbReference type="InterPro" id="IPR012338">
    <property type="entry name" value="Beta-lactam/transpept-like"/>
</dbReference>
<dbReference type="InterPro" id="IPR050491">
    <property type="entry name" value="AmpC-like"/>
</dbReference>
<keyword evidence="1" id="KW-0472">Membrane</keyword>
<feature type="transmembrane region" description="Helical" evidence="1">
    <location>
        <begin position="469"/>
        <end position="490"/>
    </location>
</feature>
<name>A0A1C4Y5J8_9ACTN</name>
<evidence type="ECO:0000313" key="3">
    <source>
        <dbReference type="EMBL" id="SCF16008.1"/>
    </source>
</evidence>
<feature type="domain" description="Beta-lactamase-related" evidence="2">
    <location>
        <begin position="52"/>
        <end position="354"/>
    </location>
</feature>
<accession>A0A1C4Y5J8</accession>
<evidence type="ECO:0000313" key="4">
    <source>
        <dbReference type="Proteomes" id="UP000198864"/>
    </source>
</evidence>
<dbReference type="EMBL" id="FMCR01000003">
    <property type="protein sequence ID" value="SCF16008.1"/>
    <property type="molecule type" value="Genomic_DNA"/>
</dbReference>
<sequence length="491" mass="50766">MRRTTLSVLVVALIAALVGVALMPRVPRLGAQTTGDRDLAAAARSATPDPSGLRGLAVALVENGRIRTAGLGDRDLAGRPVEPGTPFEIGSVTKALTGMLLADQVAAGVVGPDDRLGSTWPEVTGPARDVTLAELASHRAGLPRLAPGSPLAWARILWSNVFGGNPYAGQGVDAVRSAADRVSTDDDERGEVHYSNLGPSVLGHALAAKAGVAYPELLHDRLLLPLGMTATIVATRDDELPADRAQGSRAGGRPLDPWAGAGYAPAGAGPWSTAEDLGRLLAATLAGTAPGADAATARYREDDDTRIGYGWFTTRHGDREVVWHNGATGGFRSYVGLERATGRAVVVLGNTDKGVEPIGLRLLGVPPNEADSATSMVLPWIGAGLAVVLTFLGGISLLGTARRRQLDQVTLLAAAIWAFAYLGLGHRLGDWSVVPAWLWPLGAGLSAAGVALAATRWRALPVVDARVPWRRLLSVASSVGTAVLAVVAVAG</sequence>
<dbReference type="InterPro" id="IPR001466">
    <property type="entry name" value="Beta-lactam-related"/>
</dbReference>
<reference evidence="3 4" key="1">
    <citation type="submission" date="2016-06" db="EMBL/GenBank/DDBJ databases">
        <authorList>
            <person name="Kjaerup R.B."/>
            <person name="Dalgaard T.S."/>
            <person name="Juul-Madsen H.R."/>
        </authorList>
    </citation>
    <scope>NUCLEOTIDE SEQUENCE [LARGE SCALE GENOMIC DNA]</scope>
    <source>
        <strain evidence="3 4">DSM 44871</strain>
    </source>
</reference>
<dbReference type="Pfam" id="PF00144">
    <property type="entry name" value="Beta-lactamase"/>
    <property type="match status" value="1"/>
</dbReference>
<feature type="transmembrane region" description="Helical" evidence="1">
    <location>
        <begin position="406"/>
        <end position="424"/>
    </location>
</feature>
<dbReference type="SUPFAM" id="SSF56601">
    <property type="entry name" value="beta-lactamase/transpeptidase-like"/>
    <property type="match status" value="1"/>
</dbReference>
<evidence type="ECO:0000259" key="2">
    <source>
        <dbReference type="Pfam" id="PF00144"/>
    </source>
</evidence>
<dbReference type="Gene3D" id="3.40.710.10">
    <property type="entry name" value="DD-peptidase/beta-lactamase superfamily"/>
    <property type="match status" value="1"/>
</dbReference>
<dbReference type="AlphaFoldDB" id="A0A1C4Y5J8"/>
<proteinExistence type="predicted"/>
<feature type="transmembrane region" description="Helical" evidence="1">
    <location>
        <begin position="377"/>
        <end position="399"/>
    </location>
</feature>
<keyword evidence="1" id="KW-0812">Transmembrane</keyword>